<comment type="caution">
    <text evidence="2">The sequence shown here is derived from an EMBL/GenBank/DDBJ whole genome shotgun (WGS) entry which is preliminary data.</text>
</comment>
<keyword evidence="1" id="KW-0472">Membrane</keyword>
<feature type="transmembrane region" description="Helical" evidence="1">
    <location>
        <begin position="87"/>
        <end position="107"/>
    </location>
</feature>
<dbReference type="Pfam" id="PF01944">
    <property type="entry name" value="SpoIIM"/>
    <property type="match status" value="1"/>
</dbReference>
<feature type="transmembrane region" description="Helical" evidence="1">
    <location>
        <begin position="128"/>
        <end position="156"/>
    </location>
</feature>
<keyword evidence="3" id="KW-1185">Reference proteome</keyword>
<dbReference type="NCBIfam" id="TIGR02831">
    <property type="entry name" value="spo_II_M"/>
    <property type="match status" value="1"/>
</dbReference>
<evidence type="ECO:0000313" key="2">
    <source>
        <dbReference type="EMBL" id="MDQ0418128.1"/>
    </source>
</evidence>
<dbReference type="Proteomes" id="UP001238450">
    <property type="component" value="Unassembled WGS sequence"/>
</dbReference>
<name>A0AAJ1TFX1_9BACL</name>
<dbReference type="RefSeq" id="WP_307253624.1">
    <property type="nucleotide sequence ID" value="NZ_JAUSUV010000009.1"/>
</dbReference>
<sequence>MGRKHYWSQAIQAHVQSQKSLYIFVVVLFLTGVVFGAVIVNMLTATQRTGLSSYLGHFFKELGRGSIADSEVALQHSIGEHLKTIGLMWLLGLSVIGIPILCLFLFFKGMVIGFTVGFLVQQFSWTGLWFAFVSIVPTNLFVIPAMMIVSVVGVYFSVDLVKNHIIAHRGSLYPKFVSYCGVVVMMACLMMISSLVEAYLSPMIMRGSLPELAFMLPHFSLV</sequence>
<dbReference type="PIRSF" id="PIRSF038973">
    <property type="entry name" value="SpoIIM"/>
    <property type="match status" value="1"/>
</dbReference>
<dbReference type="InterPro" id="IPR014196">
    <property type="entry name" value="SpoIIM"/>
</dbReference>
<accession>A0AAJ1TFX1</accession>
<proteinExistence type="predicted"/>
<evidence type="ECO:0000313" key="3">
    <source>
        <dbReference type="Proteomes" id="UP001238450"/>
    </source>
</evidence>
<evidence type="ECO:0000256" key="1">
    <source>
        <dbReference type="SAM" id="Phobius"/>
    </source>
</evidence>
<feature type="transmembrane region" description="Helical" evidence="1">
    <location>
        <begin position="176"/>
        <end position="200"/>
    </location>
</feature>
<reference evidence="2 3" key="1">
    <citation type="submission" date="2023-07" db="EMBL/GenBank/DDBJ databases">
        <title>Genomic Encyclopedia of Type Strains, Phase IV (KMG-IV): sequencing the most valuable type-strain genomes for metagenomic binning, comparative biology and taxonomic classification.</title>
        <authorList>
            <person name="Goeker M."/>
        </authorList>
    </citation>
    <scope>NUCLEOTIDE SEQUENCE [LARGE SCALE GENOMIC DNA]</scope>
    <source>
        <strain evidence="2 3">DSM 46876</strain>
    </source>
</reference>
<organism evidence="2 3">
    <name type="scientific">Croceifilum oryzae</name>
    <dbReference type="NCBI Taxonomy" id="1553429"/>
    <lineage>
        <taxon>Bacteria</taxon>
        <taxon>Bacillati</taxon>
        <taxon>Bacillota</taxon>
        <taxon>Bacilli</taxon>
        <taxon>Bacillales</taxon>
        <taxon>Thermoactinomycetaceae</taxon>
        <taxon>Croceifilum</taxon>
    </lineage>
</organism>
<protein>
    <submittedName>
        <fullName evidence="2">Stage II sporulation protein M</fullName>
    </submittedName>
</protein>
<feature type="transmembrane region" description="Helical" evidence="1">
    <location>
        <begin position="21"/>
        <end position="43"/>
    </location>
</feature>
<keyword evidence="1" id="KW-1133">Transmembrane helix</keyword>
<gene>
    <name evidence="2" type="ORF">J2Z48_002317</name>
</gene>
<dbReference type="AlphaFoldDB" id="A0AAJ1TFX1"/>
<dbReference type="EMBL" id="JAUSUV010000009">
    <property type="protein sequence ID" value="MDQ0418128.1"/>
    <property type="molecule type" value="Genomic_DNA"/>
</dbReference>
<dbReference type="InterPro" id="IPR002798">
    <property type="entry name" value="SpoIIM-like"/>
</dbReference>
<keyword evidence="1" id="KW-0812">Transmembrane</keyword>